<comment type="similarity">
    <text evidence="13 14">Belongs to the NAD-dependent DNA ligase family. LigA subfamily.</text>
</comment>
<comment type="function">
    <text evidence="1 14">DNA ligase that catalyzes the formation of phosphodiester linkages between 5'-phosphoryl and 3'-hydroxyl groups in double-stranded DNA using NAD as a coenzyme and as the energy source for the reaction. It is essential for DNA replication and repair of damaged DNA.</text>
</comment>
<evidence type="ECO:0000256" key="10">
    <source>
        <dbReference type="ARBA" id="ARBA00023027"/>
    </source>
</evidence>
<dbReference type="Pfam" id="PF12826">
    <property type="entry name" value="HHH_2"/>
    <property type="match status" value="1"/>
</dbReference>
<keyword evidence="6 14" id="KW-0479">Metal-binding</keyword>
<feature type="domain" description="BRCT" evidence="15">
    <location>
        <begin position="596"/>
        <end position="672"/>
    </location>
</feature>
<evidence type="ECO:0000256" key="8">
    <source>
        <dbReference type="ARBA" id="ARBA00022833"/>
    </source>
</evidence>
<dbReference type="InterPro" id="IPR013840">
    <property type="entry name" value="DNAligase_N"/>
</dbReference>
<comment type="caution">
    <text evidence="14">Lacks conserved residue(s) required for the propagation of feature annotation.</text>
</comment>
<evidence type="ECO:0000313" key="17">
    <source>
        <dbReference type="Proteomes" id="UP000178811"/>
    </source>
</evidence>
<dbReference type="HAMAP" id="MF_01588">
    <property type="entry name" value="DNA_ligase_A"/>
    <property type="match status" value="1"/>
</dbReference>
<dbReference type="InterPro" id="IPR013839">
    <property type="entry name" value="DNAligase_adenylation"/>
</dbReference>
<evidence type="ECO:0000256" key="12">
    <source>
        <dbReference type="ARBA" id="ARBA00034005"/>
    </source>
</evidence>
<dbReference type="GO" id="GO:0005829">
    <property type="term" value="C:cytosol"/>
    <property type="evidence" value="ECO:0007669"/>
    <property type="project" value="TreeGrafter"/>
</dbReference>
<organism evidence="16 17">
    <name type="scientific">Candidatus Kaiserbacteria bacterium RIFCSPLOWO2_01_FULL_52_12b</name>
    <dbReference type="NCBI Taxonomy" id="1798509"/>
    <lineage>
        <taxon>Bacteria</taxon>
        <taxon>Candidatus Kaiseribacteriota</taxon>
    </lineage>
</organism>
<dbReference type="Pfam" id="PF22745">
    <property type="entry name" value="Nlig-Ia"/>
    <property type="match status" value="1"/>
</dbReference>
<proteinExistence type="inferred from homology"/>
<dbReference type="InterPro" id="IPR001679">
    <property type="entry name" value="DNA_ligase"/>
</dbReference>
<dbReference type="PANTHER" id="PTHR23389:SF9">
    <property type="entry name" value="DNA LIGASE"/>
    <property type="match status" value="1"/>
</dbReference>
<dbReference type="PANTHER" id="PTHR23389">
    <property type="entry name" value="CHROMOSOME TRANSMISSION FIDELITY FACTOR 18"/>
    <property type="match status" value="1"/>
</dbReference>
<dbReference type="GO" id="GO:0006260">
    <property type="term" value="P:DNA replication"/>
    <property type="evidence" value="ECO:0007669"/>
    <property type="project" value="UniProtKB-KW"/>
</dbReference>
<accession>A0A1F6EXG4</accession>
<evidence type="ECO:0000256" key="7">
    <source>
        <dbReference type="ARBA" id="ARBA00022763"/>
    </source>
</evidence>
<dbReference type="CDD" id="cd17748">
    <property type="entry name" value="BRCT_DNA_ligase_like"/>
    <property type="match status" value="1"/>
</dbReference>
<dbReference type="InterPro" id="IPR012340">
    <property type="entry name" value="NA-bd_OB-fold"/>
</dbReference>
<dbReference type="GO" id="GO:0003911">
    <property type="term" value="F:DNA ligase (NAD+) activity"/>
    <property type="evidence" value="ECO:0007669"/>
    <property type="project" value="UniProtKB-UniRule"/>
</dbReference>
<dbReference type="InterPro" id="IPR003583">
    <property type="entry name" value="Hlx-hairpin-Hlx_DNA-bd_motif"/>
</dbReference>
<keyword evidence="7 14" id="KW-0227">DNA damage</keyword>
<evidence type="ECO:0000313" key="16">
    <source>
        <dbReference type="EMBL" id="OGG78276.1"/>
    </source>
</evidence>
<dbReference type="NCBIfam" id="TIGR00575">
    <property type="entry name" value="dnlj"/>
    <property type="match status" value="1"/>
</dbReference>
<feature type="binding site" evidence="14">
    <location>
        <begin position="35"/>
        <end position="39"/>
    </location>
    <ligand>
        <name>NAD(+)</name>
        <dbReference type="ChEBI" id="CHEBI:57540"/>
    </ligand>
</feature>
<dbReference type="Gene3D" id="1.10.150.20">
    <property type="entry name" value="5' to 3' exonuclease, C-terminal subdomain"/>
    <property type="match status" value="2"/>
</dbReference>
<dbReference type="Pfam" id="PF01653">
    <property type="entry name" value="DNA_ligase_aden"/>
    <property type="match status" value="1"/>
</dbReference>
<comment type="caution">
    <text evidence="16">The sequence shown here is derived from an EMBL/GenBank/DDBJ whole genome shotgun (WGS) entry which is preliminary data.</text>
</comment>
<sequence length="672" mass="73874">MAVPKKARERMEKLRGLLAHHAHQYYTLDAPELSDSAYDALYRELSELEERYPELVSADSVTKRIVGAVQPFLKKVRHTIPQWSFADAFSEEEVRAFDERVRKLTGTIPSYDLELKIDGLKIVFTYEKGVLVLAATRGDGVVGEDVTHNVRTIREIPEHLTRSIDIIAEGEVYLSRSGFAKLNQLREKQGEPLFANPRNAAAGSIRQLDPSIAAARPLGAFFYDVARTSEKVPSTQSEELAYLKELGLPVNPEHRHVNSLEEVFAYWGTWKGSPSLRSGSSTPREKVDYQIDGVVLKVESQQAQQTLGYTGKAPRFALAYKFPPEQVQTILEDITLQVGRTGKLTPVAHLKPVEVAGTVVARATLHNEDFIKEKDIRVGDTVILQKAGDIIPEIVSVIKELRPKSAKAWKFPTHSPLCGGDGSIERVPGEAAHRCKVAGSFEQQARKLIHFAGKSALDIEGMGRETVRLLMEHNLISDFDGMFELTKDELLTLEGFEELKAQNLLNGIKAARNVSLDRLIIGLGIPHVGAETAFLIAAHFQMLTQLQKASEESLSNIDGIGPIIGRSAAEWFRDANNRALLMRLQKHVKIKKVVAPAKGPLTGQTVVITGTLPTLSREEAEAHVRRAGGKATSAVSAKTSFVVAGGNPGSKLAVAKRLGVPVITEAEFLKKL</sequence>
<dbReference type="SUPFAM" id="SSF47781">
    <property type="entry name" value="RuvA domain 2-like"/>
    <property type="match status" value="1"/>
</dbReference>
<evidence type="ECO:0000256" key="9">
    <source>
        <dbReference type="ARBA" id="ARBA00022842"/>
    </source>
</evidence>
<dbReference type="Gene3D" id="2.40.50.140">
    <property type="entry name" value="Nucleic acid-binding proteins"/>
    <property type="match status" value="1"/>
</dbReference>
<feature type="binding site" evidence="14">
    <location>
        <position position="114"/>
    </location>
    <ligand>
        <name>NAD(+)</name>
        <dbReference type="ChEBI" id="CHEBI:57540"/>
    </ligand>
</feature>
<feature type="binding site" evidence="14">
    <location>
        <begin position="84"/>
        <end position="85"/>
    </location>
    <ligand>
        <name>NAD(+)</name>
        <dbReference type="ChEBI" id="CHEBI:57540"/>
    </ligand>
</feature>
<dbReference type="GO" id="GO:0006281">
    <property type="term" value="P:DNA repair"/>
    <property type="evidence" value="ECO:0007669"/>
    <property type="project" value="UniProtKB-KW"/>
</dbReference>
<evidence type="ECO:0000259" key="15">
    <source>
        <dbReference type="PROSITE" id="PS50172"/>
    </source>
</evidence>
<dbReference type="CDD" id="cd00114">
    <property type="entry name" value="LIGANc"/>
    <property type="match status" value="1"/>
</dbReference>
<dbReference type="Gene3D" id="6.20.10.30">
    <property type="match status" value="1"/>
</dbReference>
<feature type="binding site" evidence="14">
    <location>
        <position position="137"/>
    </location>
    <ligand>
        <name>NAD(+)</name>
        <dbReference type="ChEBI" id="CHEBI:57540"/>
    </ligand>
</feature>
<keyword evidence="14" id="KW-0464">Manganese</keyword>
<name>A0A1F6EXG4_9BACT</name>
<keyword evidence="9 14" id="KW-0460">Magnesium</keyword>
<dbReference type="SUPFAM" id="SSF52113">
    <property type="entry name" value="BRCT domain"/>
    <property type="match status" value="1"/>
</dbReference>
<feature type="binding site" evidence="14">
    <location>
        <position position="297"/>
    </location>
    <ligand>
        <name>NAD(+)</name>
        <dbReference type="ChEBI" id="CHEBI:57540"/>
    </ligand>
</feature>
<dbReference type="PROSITE" id="PS01056">
    <property type="entry name" value="DNA_LIGASE_N2"/>
    <property type="match status" value="1"/>
</dbReference>
<feature type="binding site" evidence="14">
    <location>
        <position position="171"/>
    </location>
    <ligand>
        <name>NAD(+)</name>
        <dbReference type="ChEBI" id="CHEBI:57540"/>
    </ligand>
</feature>
<feature type="active site" description="N6-AMP-lysine intermediate" evidence="14">
    <location>
        <position position="116"/>
    </location>
</feature>
<dbReference type="FunFam" id="2.40.50.140:FF:000012">
    <property type="entry name" value="DNA ligase"/>
    <property type="match status" value="1"/>
</dbReference>
<protein>
    <recommendedName>
        <fullName evidence="3 14">DNA ligase</fullName>
        <ecNumber evidence="2 14">6.5.1.2</ecNumber>
    </recommendedName>
    <alternativeName>
        <fullName evidence="14">Polydeoxyribonucleotide synthase [NAD(+)]</fullName>
    </alternativeName>
</protein>
<keyword evidence="10 14" id="KW-0520">NAD</keyword>
<dbReference type="SUPFAM" id="SSF56091">
    <property type="entry name" value="DNA ligase/mRNA capping enzyme, catalytic domain"/>
    <property type="match status" value="1"/>
</dbReference>
<dbReference type="GO" id="GO:0003677">
    <property type="term" value="F:DNA binding"/>
    <property type="evidence" value="ECO:0007669"/>
    <property type="project" value="InterPro"/>
</dbReference>
<evidence type="ECO:0000256" key="4">
    <source>
        <dbReference type="ARBA" id="ARBA00022598"/>
    </source>
</evidence>
<dbReference type="InterPro" id="IPR010994">
    <property type="entry name" value="RuvA_2-like"/>
</dbReference>
<dbReference type="EMBL" id="MFLW01000016">
    <property type="protein sequence ID" value="OGG78276.1"/>
    <property type="molecule type" value="Genomic_DNA"/>
</dbReference>
<dbReference type="Pfam" id="PF03120">
    <property type="entry name" value="OB_DNA_ligase"/>
    <property type="match status" value="1"/>
</dbReference>
<feature type="binding site" evidence="14">
    <location>
        <position position="418"/>
    </location>
    <ligand>
        <name>Zn(2+)</name>
        <dbReference type="ChEBI" id="CHEBI:29105"/>
    </ligand>
</feature>
<dbReference type="SMART" id="SM00278">
    <property type="entry name" value="HhH1"/>
    <property type="match status" value="3"/>
</dbReference>
<dbReference type="PIRSF" id="PIRSF001604">
    <property type="entry name" value="LigA"/>
    <property type="match status" value="1"/>
</dbReference>
<evidence type="ECO:0000256" key="14">
    <source>
        <dbReference type="HAMAP-Rule" id="MF_01588"/>
    </source>
</evidence>
<dbReference type="InterPro" id="IPR041663">
    <property type="entry name" value="DisA/LigA_HHH"/>
</dbReference>
<comment type="cofactor">
    <cofactor evidence="14">
        <name>Mg(2+)</name>
        <dbReference type="ChEBI" id="CHEBI:18420"/>
    </cofactor>
    <cofactor evidence="14">
        <name>Mn(2+)</name>
        <dbReference type="ChEBI" id="CHEBI:29035"/>
    </cofactor>
</comment>
<dbReference type="GO" id="GO:0046872">
    <property type="term" value="F:metal ion binding"/>
    <property type="evidence" value="ECO:0007669"/>
    <property type="project" value="UniProtKB-KW"/>
</dbReference>
<dbReference type="Pfam" id="PF00533">
    <property type="entry name" value="BRCT"/>
    <property type="match status" value="1"/>
</dbReference>
<gene>
    <name evidence="14" type="primary">ligA</name>
    <name evidence="16" type="ORF">A3A36_02900</name>
</gene>
<dbReference type="InterPro" id="IPR004150">
    <property type="entry name" value="NAD_DNA_ligase_OB"/>
</dbReference>
<dbReference type="PROSITE" id="PS50172">
    <property type="entry name" value="BRCT"/>
    <property type="match status" value="1"/>
</dbReference>
<dbReference type="Gene3D" id="3.30.470.30">
    <property type="entry name" value="DNA ligase/mRNA capping enzyme"/>
    <property type="match status" value="1"/>
</dbReference>
<dbReference type="InterPro" id="IPR033136">
    <property type="entry name" value="DNA_ligase_CS"/>
</dbReference>
<dbReference type="InterPro" id="IPR001357">
    <property type="entry name" value="BRCT_dom"/>
</dbReference>
<feature type="binding site" evidence="14">
    <location>
        <position position="321"/>
    </location>
    <ligand>
        <name>NAD(+)</name>
        <dbReference type="ChEBI" id="CHEBI:57540"/>
    </ligand>
</feature>
<dbReference type="Pfam" id="PF14520">
    <property type="entry name" value="HHH_5"/>
    <property type="match status" value="1"/>
</dbReference>
<evidence type="ECO:0000256" key="2">
    <source>
        <dbReference type="ARBA" id="ARBA00012722"/>
    </source>
</evidence>
<dbReference type="AlphaFoldDB" id="A0A1F6EXG4"/>
<evidence type="ECO:0000256" key="11">
    <source>
        <dbReference type="ARBA" id="ARBA00023204"/>
    </source>
</evidence>
<dbReference type="SUPFAM" id="SSF50249">
    <property type="entry name" value="Nucleic acid-binding proteins"/>
    <property type="match status" value="1"/>
</dbReference>
<dbReference type="Gene3D" id="3.40.50.10190">
    <property type="entry name" value="BRCT domain"/>
    <property type="match status" value="1"/>
</dbReference>
<evidence type="ECO:0000256" key="5">
    <source>
        <dbReference type="ARBA" id="ARBA00022705"/>
    </source>
</evidence>
<dbReference type="InterPro" id="IPR036420">
    <property type="entry name" value="BRCT_dom_sf"/>
</dbReference>
<dbReference type="Gene3D" id="1.10.287.610">
    <property type="entry name" value="Helix hairpin bin"/>
    <property type="match status" value="1"/>
</dbReference>
<dbReference type="SMART" id="SM00532">
    <property type="entry name" value="LIGANc"/>
    <property type="match status" value="1"/>
</dbReference>
<evidence type="ECO:0000256" key="1">
    <source>
        <dbReference type="ARBA" id="ARBA00004067"/>
    </source>
</evidence>
<reference evidence="16 17" key="1">
    <citation type="journal article" date="2016" name="Nat. Commun.">
        <title>Thousands of microbial genomes shed light on interconnected biogeochemical processes in an aquifer system.</title>
        <authorList>
            <person name="Anantharaman K."/>
            <person name="Brown C.T."/>
            <person name="Hug L.A."/>
            <person name="Sharon I."/>
            <person name="Castelle C.J."/>
            <person name="Probst A.J."/>
            <person name="Thomas B.C."/>
            <person name="Singh A."/>
            <person name="Wilkins M.J."/>
            <person name="Karaoz U."/>
            <person name="Brodie E.L."/>
            <person name="Williams K.H."/>
            <person name="Hubbard S.S."/>
            <person name="Banfield J.F."/>
        </authorList>
    </citation>
    <scope>NUCLEOTIDE SEQUENCE [LARGE SCALE GENOMIC DNA]</scope>
</reference>
<evidence type="ECO:0000256" key="13">
    <source>
        <dbReference type="ARBA" id="ARBA00060881"/>
    </source>
</evidence>
<evidence type="ECO:0000256" key="6">
    <source>
        <dbReference type="ARBA" id="ARBA00022723"/>
    </source>
</evidence>
<keyword evidence="4 14" id="KW-0436">Ligase</keyword>
<evidence type="ECO:0000256" key="3">
    <source>
        <dbReference type="ARBA" id="ARBA00013308"/>
    </source>
</evidence>
<dbReference type="NCBIfam" id="NF005932">
    <property type="entry name" value="PRK07956.1"/>
    <property type="match status" value="1"/>
</dbReference>
<comment type="catalytic activity">
    <reaction evidence="12 14">
        <text>NAD(+) + (deoxyribonucleotide)n-3'-hydroxyl + 5'-phospho-(deoxyribonucleotide)m = (deoxyribonucleotide)n+m + AMP + beta-nicotinamide D-nucleotide.</text>
        <dbReference type="EC" id="6.5.1.2"/>
    </reaction>
</comment>
<dbReference type="EC" id="6.5.1.2" evidence="2 14"/>
<dbReference type="SMART" id="SM00292">
    <property type="entry name" value="BRCT"/>
    <property type="match status" value="1"/>
</dbReference>
<keyword evidence="8 14" id="KW-0862">Zinc</keyword>
<keyword evidence="5 14" id="KW-0235">DNA replication</keyword>
<dbReference type="Proteomes" id="UP000178811">
    <property type="component" value="Unassembled WGS sequence"/>
</dbReference>
<keyword evidence="11 14" id="KW-0234">DNA repair</keyword>